<evidence type="ECO:0000256" key="4">
    <source>
        <dbReference type="RuleBase" id="RU000461"/>
    </source>
</evidence>
<reference evidence="6 7" key="1">
    <citation type="submission" date="2021-03" db="EMBL/GenBank/DDBJ databases">
        <title>Actinomadura violae sp. nov., isolated from lichen in Thailand.</title>
        <authorList>
            <person name="Kanchanasin P."/>
            <person name="Saeng-In P."/>
            <person name="Phongsopitanun W."/>
            <person name="Yuki M."/>
            <person name="Kudo T."/>
            <person name="Ohkuma M."/>
            <person name="Tanasupawat S."/>
        </authorList>
    </citation>
    <scope>NUCLEOTIDE SEQUENCE [LARGE SCALE GENOMIC DNA]</scope>
    <source>
        <strain evidence="6 7">LCR2-06</strain>
    </source>
</reference>
<keyword evidence="2 4" id="KW-0479">Metal-binding</keyword>
<evidence type="ECO:0000313" key="7">
    <source>
        <dbReference type="Proteomes" id="UP000680206"/>
    </source>
</evidence>
<dbReference type="EMBL" id="JAGEPF010000002">
    <property type="protein sequence ID" value="MBO2456666.1"/>
    <property type="molecule type" value="Genomic_DNA"/>
</dbReference>
<evidence type="ECO:0000256" key="3">
    <source>
        <dbReference type="ARBA" id="ARBA00023004"/>
    </source>
</evidence>
<keyword evidence="3 4" id="KW-0408">Iron</keyword>
<dbReference type="Gene3D" id="1.10.630.10">
    <property type="entry name" value="Cytochrome P450"/>
    <property type="match status" value="2"/>
</dbReference>
<organism evidence="6 7">
    <name type="scientific">Actinomadura violacea</name>
    <dbReference type="NCBI Taxonomy" id="2819934"/>
    <lineage>
        <taxon>Bacteria</taxon>
        <taxon>Bacillati</taxon>
        <taxon>Actinomycetota</taxon>
        <taxon>Actinomycetes</taxon>
        <taxon>Streptosporangiales</taxon>
        <taxon>Thermomonosporaceae</taxon>
        <taxon>Actinomadura</taxon>
    </lineage>
</organism>
<dbReference type="InterPro" id="IPR001128">
    <property type="entry name" value="Cyt_P450"/>
</dbReference>
<protein>
    <submittedName>
        <fullName evidence="6">Cytochrome P450</fullName>
    </submittedName>
</protein>
<dbReference type="InterPro" id="IPR002403">
    <property type="entry name" value="Cyt_P450_E_grp-IV"/>
</dbReference>
<accession>A0ABS3RJA4</accession>
<dbReference type="Pfam" id="PF00067">
    <property type="entry name" value="p450"/>
    <property type="match status" value="1"/>
</dbReference>
<dbReference type="RefSeq" id="WP_208236793.1">
    <property type="nucleotide sequence ID" value="NZ_JAGEPF010000002.1"/>
</dbReference>
<sequence length="343" mass="38087">MPRRGGALPVSDAAALGCPDAFARGVPHDRLDRLRSRTPVVWQDAGAAERPGAWAVLRYADVHYALTRPQLFLPEDDGVLHGPRTDRPGLEHTGLEHTGLEHSGLEHTRLEHTRLEHPGGAERPRGRGDDPDAIPDGEPSRAPIDMDPPMAAMLDRIPPGDTVDFVRQVAHELPETLRNTLAGGLHALLRHPDEYARLRAERRDERLIDSAVEEMLRWWTPVLQVRRRVRRATRVGAVPLLPGERVALWLVSANHDAEVFREPGRFAPERFLAERSAQGGRPHLCFGTGRRACLGARLARAHLRAFLVALLERPALAQAGGEPVMSRSSARHGFERLPVRWNG</sequence>
<keyword evidence="4" id="KW-0349">Heme</keyword>
<keyword evidence="7" id="KW-1185">Reference proteome</keyword>
<evidence type="ECO:0000256" key="5">
    <source>
        <dbReference type="SAM" id="MobiDB-lite"/>
    </source>
</evidence>
<dbReference type="Proteomes" id="UP000680206">
    <property type="component" value="Unassembled WGS sequence"/>
</dbReference>
<keyword evidence="4" id="KW-0503">Monooxygenase</keyword>
<name>A0ABS3RJA4_9ACTN</name>
<feature type="compositionally biased region" description="Basic and acidic residues" evidence="5">
    <location>
        <begin position="115"/>
        <end position="130"/>
    </location>
</feature>
<keyword evidence="4" id="KW-0560">Oxidoreductase</keyword>
<comment type="caution">
    <text evidence="6">The sequence shown here is derived from an EMBL/GenBank/DDBJ whole genome shotgun (WGS) entry which is preliminary data.</text>
</comment>
<evidence type="ECO:0000313" key="6">
    <source>
        <dbReference type="EMBL" id="MBO2456666.1"/>
    </source>
</evidence>
<dbReference type="InterPro" id="IPR017972">
    <property type="entry name" value="Cyt_P450_CS"/>
</dbReference>
<evidence type="ECO:0000256" key="2">
    <source>
        <dbReference type="ARBA" id="ARBA00022723"/>
    </source>
</evidence>
<evidence type="ECO:0000256" key="1">
    <source>
        <dbReference type="ARBA" id="ARBA00010617"/>
    </source>
</evidence>
<dbReference type="PANTHER" id="PTHR46696">
    <property type="entry name" value="P450, PUTATIVE (EUROFUNG)-RELATED"/>
    <property type="match status" value="1"/>
</dbReference>
<dbReference type="PANTHER" id="PTHR46696:SF1">
    <property type="entry name" value="CYTOCHROME P450 YJIB-RELATED"/>
    <property type="match status" value="1"/>
</dbReference>
<dbReference type="PRINTS" id="PR00465">
    <property type="entry name" value="EP450IV"/>
</dbReference>
<dbReference type="PROSITE" id="PS00086">
    <property type="entry name" value="CYTOCHROME_P450"/>
    <property type="match status" value="1"/>
</dbReference>
<dbReference type="SUPFAM" id="SSF48264">
    <property type="entry name" value="Cytochrome P450"/>
    <property type="match status" value="1"/>
</dbReference>
<proteinExistence type="inferred from homology"/>
<dbReference type="InterPro" id="IPR036396">
    <property type="entry name" value="Cyt_P450_sf"/>
</dbReference>
<feature type="region of interest" description="Disordered" evidence="5">
    <location>
        <begin position="115"/>
        <end position="147"/>
    </location>
</feature>
<gene>
    <name evidence="6" type="ORF">J4709_03545</name>
</gene>
<comment type="similarity">
    <text evidence="1 4">Belongs to the cytochrome P450 family.</text>
</comment>